<feature type="compositionally biased region" description="Basic and acidic residues" evidence="13">
    <location>
        <begin position="1"/>
        <end position="19"/>
    </location>
</feature>
<dbReference type="EMBL" id="BTGC01000008">
    <property type="protein sequence ID" value="GMM52626.1"/>
    <property type="molecule type" value="Genomic_DNA"/>
</dbReference>
<dbReference type="SUPFAM" id="SSF55681">
    <property type="entry name" value="Class II aaRS and biotin synthetases"/>
    <property type="match status" value="1"/>
</dbReference>
<dbReference type="GO" id="GO:0006422">
    <property type="term" value="P:aspartyl-tRNA aminoacylation"/>
    <property type="evidence" value="ECO:0007669"/>
    <property type="project" value="InterPro"/>
</dbReference>
<evidence type="ECO:0000256" key="12">
    <source>
        <dbReference type="ARBA" id="ARBA00047904"/>
    </source>
</evidence>
<dbReference type="GO" id="GO:0005524">
    <property type="term" value="F:ATP binding"/>
    <property type="evidence" value="ECO:0007669"/>
    <property type="project" value="UniProtKB-KW"/>
</dbReference>
<evidence type="ECO:0000256" key="7">
    <source>
        <dbReference type="ARBA" id="ARBA00022741"/>
    </source>
</evidence>
<keyword evidence="9" id="KW-0648">Protein biosynthesis</keyword>
<dbReference type="SUPFAM" id="SSF50249">
    <property type="entry name" value="Nucleic acid-binding proteins"/>
    <property type="match status" value="1"/>
</dbReference>
<name>A0AAV5RNC3_STABA</name>
<dbReference type="AlphaFoldDB" id="A0AAV5RNC3"/>
<dbReference type="FunFam" id="3.30.930.10:FF:000013">
    <property type="entry name" value="Aspartate--tRNA ligase, cytoplasmic"/>
    <property type="match status" value="1"/>
</dbReference>
<dbReference type="GO" id="GO:0003723">
    <property type="term" value="F:RNA binding"/>
    <property type="evidence" value="ECO:0007669"/>
    <property type="project" value="TreeGrafter"/>
</dbReference>
<keyword evidence="7" id="KW-0547">Nucleotide-binding</keyword>
<comment type="caution">
    <text evidence="15">The sequence shown here is derived from an EMBL/GenBank/DDBJ whole genome shotgun (WGS) entry which is preliminary data.</text>
</comment>
<evidence type="ECO:0000256" key="10">
    <source>
        <dbReference type="ARBA" id="ARBA00023146"/>
    </source>
</evidence>
<dbReference type="InterPro" id="IPR006195">
    <property type="entry name" value="aa-tRNA-synth_II"/>
</dbReference>
<evidence type="ECO:0000256" key="5">
    <source>
        <dbReference type="ARBA" id="ARBA00022490"/>
    </source>
</evidence>
<evidence type="ECO:0000256" key="11">
    <source>
        <dbReference type="ARBA" id="ARBA00033155"/>
    </source>
</evidence>
<dbReference type="GO" id="GO:0005829">
    <property type="term" value="C:cytosol"/>
    <property type="evidence" value="ECO:0007669"/>
    <property type="project" value="TreeGrafter"/>
</dbReference>
<feature type="domain" description="Aminoacyl-transfer RNA synthetases class-II family profile" evidence="14">
    <location>
        <begin position="238"/>
        <end position="540"/>
    </location>
</feature>
<keyword evidence="6 15" id="KW-0436">Ligase</keyword>
<dbReference type="PROSITE" id="PS50862">
    <property type="entry name" value="AA_TRNA_LIGASE_II"/>
    <property type="match status" value="1"/>
</dbReference>
<comment type="similarity">
    <text evidence="2">Belongs to the class-II aminoacyl-tRNA synthetase family. Type 2 subfamily.</text>
</comment>
<dbReference type="Pfam" id="PF00152">
    <property type="entry name" value="tRNA-synt_2"/>
    <property type="match status" value="1"/>
</dbReference>
<keyword evidence="16" id="KW-1185">Reference proteome</keyword>
<dbReference type="Gene3D" id="2.40.50.140">
    <property type="entry name" value="Nucleic acid-binding proteins"/>
    <property type="match status" value="1"/>
</dbReference>
<dbReference type="InterPro" id="IPR004364">
    <property type="entry name" value="Aa-tRNA-synt_II"/>
</dbReference>
<dbReference type="PANTHER" id="PTHR43450:SF1">
    <property type="entry name" value="ASPARTATE--TRNA LIGASE, CYTOPLASMIC"/>
    <property type="match status" value="1"/>
</dbReference>
<feature type="region of interest" description="Disordered" evidence="13">
    <location>
        <begin position="1"/>
        <end position="20"/>
    </location>
</feature>
<dbReference type="InterPro" id="IPR004523">
    <property type="entry name" value="Asp-tRNA_synthase_2"/>
</dbReference>
<reference evidence="15 16" key="1">
    <citation type="journal article" date="2023" name="Elife">
        <title>Identification of key yeast species and microbe-microbe interactions impacting larval growth of Drosophila in the wild.</title>
        <authorList>
            <person name="Mure A."/>
            <person name="Sugiura Y."/>
            <person name="Maeda R."/>
            <person name="Honda K."/>
            <person name="Sakurai N."/>
            <person name="Takahashi Y."/>
            <person name="Watada M."/>
            <person name="Katoh T."/>
            <person name="Gotoh A."/>
            <person name="Gotoh Y."/>
            <person name="Taniguchi I."/>
            <person name="Nakamura K."/>
            <person name="Hayashi T."/>
            <person name="Katayama T."/>
            <person name="Uemura T."/>
            <person name="Hattori Y."/>
        </authorList>
    </citation>
    <scope>NUCLEOTIDE SEQUENCE [LARGE SCALE GENOMIC DNA]</scope>
    <source>
        <strain evidence="15 16">SB-73</strain>
    </source>
</reference>
<dbReference type="EC" id="6.1.1.12" evidence="3"/>
<dbReference type="GO" id="GO:0017101">
    <property type="term" value="C:aminoacyl-tRNA synthetase multienzyme complex"/>
    <property type="evidence" value="ECO:0007669"/>
    <property type="project" value="TreeGrafter"/>
</dbReference>
<accession>A0AAV5RNC3</accession>
<organism evidence="15 16">
    <name type="scientific">Starmerella bacillaris</name>
    <name type="common">Yeast</name>
    <name type="synonym">Candida zemplinina</name>
    <dbReference type="NCBI Taxonomy" id="1247836"/>
    <lineage>
        <taxon>Eukaryota</taxon>
        <taxon>Fungi</taxon>
        <taxon>Dikarya</taxon>
        <taxon>Ascomycota</taxon>
        <taxon>Saccharomycotina</taxon>
        <taxon>Dipodascomycetes</taxon>
        <taxon>Dipodascales</taxon>
        <taxon>Trichomonascaceae</taxon>
        <taxon>Starmerella</taxon>
    </lineage>
</organism>
<dbReference type="HAMAP" id="MF_02075">
    <property type="entry name" value="Asp_tRNA_synth_type2"/>
    <property type="match status" value="1"/>
</dbReference>
<dbReference type="NCBIfam" id="NF003483">
    <property type="entry name" value="PRK05159.1"/>
    <property type="match status" value="1"/>
</dbReference>
<evidence type="ECO:0000256" key="9">
    <source>
        <dbReference type="ARBA" id="ARBA00022917"/>
    </source>
</evidence>
<dbReference type="InterPro" id="IPR012340">
    <property type="entry name" value="NA-bd_OB-fold"/>
</dbReference>
<evidence type="ECO:0000256" key="4">
    <source>
        <dbReference type="ARBA" id="ARBA00018853"/>
    </source>
</evidence>
<evidence type="ECO:0000313" key="16">
    <source>
        <dbReference type="Proteomes" id="UP001362899"/>
    </source>
</evidence>
<dbReference type="Gene3D" id="3.30.930.10">
    <property type="entry name" value="Bira Bifunctional Protein, Domain 2"/>
    <property type="match status" value="1"/>
</dbReference>
<protein>
    <recommendedName>
        <fullName evidence="4">Aspartate--tRNA ligase, cytoplasmic</fullName>
        <ecNumber evidence="3">6.1.1.12</ecNumber>
    </recommendedName>
    <alternativeName>
        <fullName evidence="11">Aspartyl-tRNA synthetase</fullName>
    </alternativeName>
</protein>
<evidence type="ECO:0000313" key="15">
    <source>
        <dbReference type="EMBL" id="GMM52626.1"/>
    </source>
</evidence>
<dbReference type="CDD" id="cd00776">
    <property type="entry name" value="AsxRS_core"/>
    <property type="match status" value="1"/>
</dbReference>
<evidence type="ECO:0000256" key="3">
    <source>
        <dbReference type="ARBA" id="ARBA00012841"/>
    </source>
</evidence>
<keyword evidence="10" id="KW-0030">Aminoacyl-tRNA synthetase</keyword>
<dbReference type="GO" id="GO:0004815">
    <property type="term" value="F:aspartate-tRNA ligase activity"/>
    <property type="evidence" value="ECO:0007669"/>
    <property type="project" value="UniProtKB-EC"/>
</dbReference>
<evidence type="ECO:0000259" key="14">
    <source>
        <dbReference type="PROSITE" id="PS50862"/>
    </source>
</evidence>
<gene>
    <name evidence="15" type="ORF">DASB73_035890</name>
</gene>
<keyword evidence="8" id="KW-0067">ATP-binding</keyword>
<dbReference type="PRINTS" id="PR01042">
    <property type="entry name" value="TRNASYNTHASP"/>
</dbReference>
<dbReference type="InterPro" id="IPR045864">
    <property type="entry name" value="aa-tRNA-synth_II/BPL/LPL"/>
</dbReference>
<dbReference type="InterPro" id="IPR002312">
    <property type="entry name" value="Asp/Asn-tRNA-synth_IIb"/>
</dbReference>
<comment type="subcellular location">
    <subcellularLocation>
        <location evidence="1">Cytoplasm</location>
    </subcellularLocation>
</comment>
<dbReference type="Proteomes" id="UP001362899">
    <property type="component" value="Unassembled WGS sequence"/>
</dbReference>
<evidence type="ECO:0000256" key="1">
    <source>
        <dbReference type="ARBA" id="ARBA00004496"/>
    </source>
</evidence>
<evidence type="ECO:0000256" key="6">
    <source>
        <dbReference type="ARBA" id="ARBA00022598"/>
    </source>
</evidence>
<evidence type="ECO:0000256" key="2">
    <source>
        <dbReference type="ARBA" id="ARBA00005312"/>
    </source>
</evidence>
<proteinExistence type="inferred from homology"/>
<comment type="catalytic activity">
    <reaction evidence="12">
        <text>tRNA(Asp) + L-aspartate + ATP = L-aspartyl-tRNA(Asp) + AMP + diphosphate</text>
        <dbReference type="Rhea" id="RHEA:19649"/>
        <dbReference type="Rhea" id="RHEA-COMP:9660"/>
        <dbReference type="Rhea" id="RHEA-COMP:9678"/>
        <dbReference type="ChEBI" id="CHEBI:29991"/>
        <dbReference type="ChEBI" id="CHEBI:30616"/>
        <dbReference type="ChEBI" id="CHEBI:33019"/>
        <dbReference type="ChEBI" id="CHEBI:78442"/>
        <dbReference type="ChEBI" id="CHEBI:78516"/>
        <dbReference type="ChEBI" id="CHEBI:456215"/>
        <dbReference type="EC" id="6.1.1.12"/>
    </reaction>
</comment>
<evidence type="ECO:0000256" key="8">
    <source>
        <dbReference type="ARBA" id="ARBA00022840"/>
    </source>
</evidence>
<evidence type="ECO:0000256" key="13">
    <source>
        <dbReference type="SAM" id="MobiDB-lite"/>
    </source>
</evidence>
<keyword evidence="5" id="KW-0963">Cytoplasm</keyword>
<dbReference type="NCBIfam" id="TIGR00458">
    <property type="entry name" value="aspS_nondisc"/>
    <property type="match status" value="1"/>
</dbReference>
<dbReference type="FunFam" id="2.40.50.140:FF:000132">
    <property type="entry name" value="Aspartyl-tRNA synthetase, cytoplasmic"/>
    <property type="match status" value="1"/>
</dbReference>
<dbReference type="PANTHER" id="PTHR43450">
    <property type="entry name" value="ASPARTYL-TRNA SYNTHETASE"/>
    <property type="match status" value="1"/>
</dbReference>
<sequence>MSDLTQKTEELHLDAEGKPLTKSALKKLQKEKEKAAKKAAIAARVAAEEQQRKNNEPDVSEGKYGTFPLIQSKASDKTGVDRVKDISQIDQSWAGKDIVFRARVHNTRLQGNKMAFIELRQAPKADIIQGLVVADGKTISKQFVKWAGSLNLESIVLVKGSVSAAPEPIKSATVKDVEIQIKELWLISGTPPQLPILIEDAMRSEAEAEAQNLPVVNLDTRLDSRVIDLRTPTNQAIFRIQSGVCELFREFLSKRGFTEIHTPKLLGAASEGGANVFKVGYFNRDAYLAQSPQFYKQMLIAADYEKVFEVGPIFRAENSNTHRHMTEFMGLDLEMAFEEHYDEVMCVLEEMFVFIFTELKNRYSKEIATVRKQFPVDEFKLPADGKMPRINYLDGMKMLRENGYPDIGDYEDINTEQEKALGKLVHDKYDTDFYILDKFPLAVRPFYTMPDAENPNLSNSYDFFMRGEEIMSGAQRIHDPALLSERMKSHGVDPNGDGLKEYVDAFKYGAAPHAGGGIGLERVVMFFLGLGNIRRASLFPRDPKRIKP</sequence>
<dbReference type="CDD" id="cd04320">
    <property type="entry name" value="AspRS_cyto_N"/>
    <property type="match status" value="1"/>
</dbReference>